<dbReference type="EMBL" id="CADCUY010000179">
    <property type="protein sequence ID" value="CAA9400572.1"/>
    <property type="molecule type" value="Genomic_DNA"/>
</dbReference>
<evidence type="ECO:0000256" key="1">
    <source>
        <dbReference type="SAM" id="MobiDB-lite"/>
    </source>
</evidence>
<feature type="signal peptide" evidence="2">
    <location>
        <begin position="1"/>
        <end position="25"/>
    </location>
</feature>
<accession>A0A6J4NXV4</accession>
<protein>
    <submittedName>
        <fullName evidence="3">Uncharacterized protein</fullName>
    </submittedName>
</protein>
<keyword evidence="2" id="KW-0732">Signal</keyword>
<organism evidence="3">
    <name type="scientific">uncultured Quadrisphaera sp</name>
    <dbReference type="NCBI Taxonomy" id="904978"/>
    <lineage>
        <taxon>Bacteria</taxon>
        <taxon>Bacillati</taxon>
        <taxon>Actinomycetota</taxon>
        <taxon>Actinomycetes</taxon>
        <taxon>Kineosporiales</taxon>
        <taxon>Kineosporiaceae</taxon>
        <taxon>Quadrisphaera</taxon>
        <taxon>environmental samples</taxon>
    </lineage>
</organism>
<evidence type="ECO:0000313" key="3">
    <source>
        <dbReference type="EMBL" id="CAA9400572.1"/>
    </source>
</evidence>
<evidence type="ECO:0000256" key="2">
    <source>
        <dbReference type="SAM" id="SignalP"/>
    </source>
</evidence>
<proteinExistence type="predicted"/>
<feature type="region of interest" description="Disordered" evidence="1">
    <location>
        <begin position="22"/>
        <end position="50"/>
    </location>
</feature>
<gene>
    <name evidence="3" type="ORF">AVDCRST_MAG35-881</name>
</gene>
<feature type="compositionally biased region" description="Low complexity" evidence="1">
    <location>
        <begin position="22"/>
        <end position="39"/>
    </location>
</feature>
<feature type="chain" id="PRO_5038525647" evidence="2">
    <location>
        <begin position="26"/>
        <end position="125"/>
    </location>
</feature>
<reference evidence="3" key="1">
    <citation type="submission" date="2020-02" db="EMBL/GenBank/DDBJ databases">
        <authorList>
            <person name="Meier V. D."/>
        </authorList>
    </citation>
    <scope>NUCLEOTIDE SEQUENCE</scope>
    <source>
        <strain evidence="3">AVDCRST_MAG35</strain>
    </source>
</reference>
<sequence>MRTRPAAALVLAAVLLAGCSSTEPAPTATETVTETAPPSGGQPEPTAEGELPQACRDALDLASGVISVSNGLIQQFARAVNGDQEAIAALSDPAASQATAQQLSNDQAAYTEAAAACVGEEPPAG</sequence>
<name>A0A6J4NXV4_9ACTN</name>
<dbReference type="AlphaFoldDB" id="A0A6J4NXV4"/>
<dbReference type="PROSITE" id="PS51257">
    <property type="entry name" value="PROKAR_LIPOPROTEIN"/>
    <property type="match status" value="1"/>
</dbReference>